<evidence type="ECO:0000313" key="1">
    <source>
        <dbReference type="EMBL" id="KAK3784953.1"/>
    </source>
</evidence>
<dbReference type="EMBL" id="JAWDGP010002178">
    <property type="protein sequence ID" value="KAK3784953.1"/>
    <property type="molecule type" value="Genomic_DNA"/>
</dbReference>
<reference evidence="1" key="1">
    <citation type="journal article" date="2023" name="G3 (Bethesda)">
        <title>A reference genome for the long-term kleptoplast-retaining sea slug Elysia crispata morphotype clarki.</title>
        <authorList>
            <person name="Eastman K.E."/>
            <person name="Pendleton A.L."/>
            <person name="Shaikh M.A."/>
            <person name="Suttiyut T."/>
            <person name="Ogas R."/>
            <person name="Tomko P."/>
            <person name="Gavelis G."/>
            <person name="Widhalm J.R."/>
            <person name="Wisecaver J.H."/>
        </authorList>
    </citation>
    <scope>NUCLEOTIDE SEQUENCE</scope>
    <source>
        <strain evidence="1">ECLA1</strain>
    </source>
</reference>
<comment type="caution">
    <text evidence="1">The sequence shown here is derived from an EMBL/GenBank/DDBJ whole genome shotgun (WGS) entry which is preliminary data.</text>
</comment>
<proteinExistence type="predicted"/>
<accession>A0AAE1AC81</accession>
<protein>
    <submittedName>
        <fullName evidence="1">Uncharacterized protein</fullName>
    </submittedName>
</protein>
<dbReference type="Proteomes" id="UP001283361">
    <property type="component" value="Unassembled WGS sequence"/>
</dbReference>
<organism evidence="1 2">
    <name type="scientific">Elysia crispata</name>
    <name type="common">lettuce slug</name>
    <dbReference type="NCBI Taxonomy" id="231223"/>
    <lineage>
        <taxon>Eukaryota</taxon>
        <taxon>Metazoa</taxon>
        <taxon>Spiralia</taxon>
        <taxon>Lophotrochozoa</taxon>
        <taxon>Mollusca</taxon>
        <taxon>Gastropoda</taxon>
        <taxon>Heterobranchia</taxon>
        <taxon>Euthyneura</taxon>
        <taxon>Panpulmonata</taxon>
        <taxon>Sacoglossa</taxon>
        <taxon>Placobranchoidea</taxon>
        <taxon>Plakobranchidae</taxon>
        <taxon>Elysia</taxon>
    </lineage>
</organism>
<sequence>MSSRKARKHYFWRKFNLLGVLHRGTDGGQRDWSYLSRQPTRAAQSSELLCPYLLCSWPTEAQFSHTPISQIRLTAIARTSSQTCPHHLRVGPEFGRHMEISTGSESRVRVS</sequence>
<gene>
    <name evidence="1" type="ORF">RRG08_062698</name>
</gene>
<name>A0AAE1AC81_9GAST</name>
<evidence type="ECO:0000313" key="2">
    <source>
        <dbReference type="Proteomes" id="UP001283361"/>
    </source>
</evidence>
<keyword evidence="2" id="KW-1185">Reference proteome</keyword>
<dbReference type="AlphaFoldDB" id="A0AAE1AC81"/>